<evidence type="ECO:0008006" key="3">
    <source>
        <dbReference type="Google" id="ProtNLM"/>
    </source>
</evidence>
<sequence>MRTIAIVLASWALAGCVHEADYGKIERSGSGLFLKQLTVIREGDYQHDNFLPCVRRYARYYSAPKDKREVLQYDNGRTLQLTGNTRWRFAFVDRFMRFQLTAQRYNRRFYTFEEISSGELLLFNRGAVWPLAARGIEGKRALQALLDVVDSIEQCQRDLDKR</sequence>
<accession>A0A139SJA1</accession>
<dbReference type="AlphaFoldDB" id="A0A139SJA1"/>
<gene>
    <name evidence="1" type="ORF">AXE65_07170</name>
</gene>
<dbReference type="Proteomes" id="UP000072660">
    <property type="component" value="Unassembled WGS sequence"/>
</dbReference>
<keyword evidence="2" id="KW-1185">Reference proteome</keyword>
<dbReference type="EMBL" id="LSZO01000211">
    <property type="protein sequence ID" value="KXU34613.1"/>
    <property type="molecule type" value="Genomic_DNA"/>
</dbReference>
<dbReference type="PROSITE" id="PS51257">
    <property type="entry name" value="PROKAR_LIPOPROTEIN"/>
    <property type="match status" value="1"/>
</dbReference>
<reference evidence="1 2" key="1">
    <citation type="submission" date="2016-02" db="EMBL/GenBank/DDBJ databases">
        <authorList>
            <person name="Wen L."/>
            <person name="He K."/>
            <person name="Yang H."/>
        </authorList>
    </citation>
    <scope>NUCLEOTIDE SEQUENCE [LARGE SCALE GENOMIC DNA]</scope>
    <source>
        <strain evidence="1 2">CV58</strain>
    </source>
</reference>
<evidence type="ECO:0000313" key="2">
    <source>
        <dbReference type="Proteomes" id="UP000072660"/>
    </source>
</evidence>
<protein>
    <recommendedName>
        <fullName evidence="3">Lipoprotein</fullName>
    </recommendedName>
</protein>
<dbReference type="RefSeq" id="WP_068392940.1">
    <property type="nucleotide sequence ID" value="NZ_LSZO01000211.1"/>
</dbReference>
<evidence type="ECO:0000313" key="1">
    <source>
        <dbReference type="EMBL" id="KXU34613.1"/>
    </source>
</evidence>
<comment type="caution">
    <text evidence="1">The sequence shown here is derived from an EMBL/GenBank/DDBJ whole genome shotgun (WGS) entry which is preliminary data.</text>
</comment>
<name>A0A139SJA1_9GAMM</name>
<proteinExistence type="predicted"/>
<organism evidence="1 2">
    <name type="scientific">Ventosimonas gracilis</name>
    <dbReference type="NCBI Taxonomy" id="1680762"/>
    <lineage>
        <taxon>Bacteria</taxon>
        <taxon>Pseudomonadati</taxon>
        <taxon>Pseudomonadota</taxon>
        <taxon>Gammaproteobacteria</taxon>
        <taxon>Pseudomonadales</taxon>
        <taxon>Ventosimonadaceae</taxon>
        <taxon>Ventosimonas</taxon>
    </lineage>
</organism>